<dbReference type="FunFam" id="2.40.50.140:FF:000301">
    <property type="entry name" value="Replication protein A"/>
    <property type="match status" value="1"/>
</dbReference>
<proteinExistence type="predicted"/>
<dbReference type="InterPro" id="IPR012340">
    <property type="entry name" value="NA-bd_OB-fold"/>
</dbReference>
<dbReference type="SUPFAM" id="SSF50249">
    <property type="entry name" value="Nucleic acid-binding proteins"/>
    <property type="match status" value="1"/>
</dbReference>
<keyword evidence="3" id="KW-1185">Reference proteome</keyword>
<dbReference type="Proteomes" id="UP001596461">
    <property type="component" value="Unassembled WGS sequence"/>
</dbReference>
<dbReference type="RefSeq" id="WP_284032527.1">
    <property type="nucleotide sequence ID" value="NZ_CP126154.1"/>
</dbReference>
<dbReference type="Gene3D" id="2.40.50.140">
    <property type="entry name" value="Nucleic acid-binding proteins"/>
    <property type="match status" value="1"/>
</dbReference>
<organism evidence="2 3">
    <name type="scientific">Halobaculum lipolyticum</name>
    <dbReference type="NCBI Taxonomy" id="3032001"/>
    <lineage>
        <taxon>Archaea</taxon>
        <taxon>Methanobacteriati</taxon>
        <taxon>Methanobacteriota</taxon>
        <taxon>Stenosarchaea group</taxon>
        <taxon>Halobacteria</taxon>
        <taxon>Halobacteriales</taxon>
        <taxon>Haloferacaceae</taxon>
        <taxon>Halobaculum</taxon>
    </lineage>
</organism>
<feature type="compositionally biased region" description="Low complexity" evidence="1">
    <location>
        <begin position="1"/>
        <end position="20"/>
    </location>
</feature>
<protein>
    <submittedName>
        <fullName evidence="2">SOSS complex subunit B family protein</fullName>
    </submittedName>
</protein>
<evidence type="ECO:0000313" key="3">
    <source>
        <dbReference type="Proteomes" id="UP001596461"/>
    </source>
</evidence>
<name>A0ABD5WBN5_9EURY</name>
<accession>A0ABD5WBN5</accession>
<dbReference type="EMBL" id="JBHTAH010000011">
    <property type="protein sequence ID" value="MFC7070481.1"/>
    <property type="molecule type" value="Genomic_DNA"/>
</dbReference>
<evidence type="ECO:0000313" key="2">
    <source>
        <dbReference type="EMBL" id="MFC7070481.1"/>
    </source>
</evidence>
<evidence type="ECO:0000256" key="1">
    <source>
        <dbReference type="SAM" id="MobiDB-lite"/>
    </source>
</evidence>
<sequence>MERTYVSGDNDSVESNSEDSGAAEAVELRATVELETQAKIDSEAIAAVDGMGELDHPYGMTLEAQEKWEAREAEKQRTRERRKTQSAVREAGNRVCVAHGSMQRRQRFRERAASVEPAFEKEDAREALSCAELAAVNQQAARIAEGVRESGTRAAISRRLADEVCEGRSVLSASIRVLEAEQRRAGTVVPIGELEAVSRREVSIEGRVEQLWNPNHTAIAQVGLIADETSRVKVTVWKASDAPWMDEGERVRIRGAAKNWYNGRVSLAVTGDTSVHFPERGRWWDR</sequence>
<dbReference type="GeneID" id="81124387"/>
<dbReference type="CDD" id="cd04491">
    <property type="entry name" value="SoSSB_OBF"/>
    <property type="match status" value="1"/>
</dbReference>
<dbReference type="AlphaFoldDB" id="A0ABD5WBN5"/>
<feature type="region of interest" description="Disordered" evidence="1">
    <location>
        <begin position="1"/>
        <end position="24"/>
    </location>
</feature>
<reference evidence="2 3" key="1">
    <citation type="journal article" date="2019" name="Int. J. Syst. Evol. Microbiol.">
        <title>The Global Catalogue of Microorganisms (GCM) 10K type strain sequencing project: providing services to taxonomists for standard genome sequencing and annotation.</title>
        <authorList>
            <consortium name="The Broad Institute Genomics Platform"/>
            <consortium name="The Broad Institute Genome Sequencing Center for Infectious Disease"/>
            <person name="Wu L."/>
            <person name="Ma J."/>
        </authorList>
    </citation>
    <scope>NUCLEOTIDE SEQUENCE [LARGE SCALE GENOMIC DNA]</scope>
    <source>
        <strain evidence="2 3">DT31</strain>
    </source>
</reference>
<gene>
    <name evidence="2" type="ORF">ACFQL9_12585</name>
</gene>
<comment type="caution">
    <text evidence="2">The sequence shown here is derived from an EMBL/GenBank/DDBJ whole genome shotgun (WGS) entry which is preliminary data.</text>
</comment>
<feature type="region of interest" description="Disordered" evidence="1">
    <location>
        <begin position="69"/>
        <end position="89"/>
    </location>
</feature>